<dbReference type="AlphaFoldDB" id="A0A963Z830"/>
<evidence type="ECO:0000313" key="2">
    <source>
        <dbReference type="Proteomes" id="UP000721844"/>
    </source>
</evidence>
<gene>
    <name evidence="1" type="ORF">ACELLULO517_26315</name>
</gene>
<evidence type="ECO:0000313" key="1">
    <source>
        <dbReference type="EMBL" id="MCB8883790.1"/>
    </source>
</evidence>
<dbReference type="Proteomes" id="UP000721844">
    <property type="component" value="Unassembled WGS sequence"/>
</dbReference>
<organism evidence="1 2">
    <name type="scientific">Acidisoma cellulosilyticum</name>
    <dbReference type="NCBI Taxonomy" id="2802395"/>
    <lineage>
        <taxon>Bacteria</taxon>
        <taxon>Pseudomonadati</taxon>
        <taxon>Pseudomonadota</taxon>
        <taxon>Alphaproteobacteria</taxon>
        <taxon>Acetobacterales</taxon>
        <taxon>Acidocellaceae</taxon>
        <taxon>Acidisoma</taxon>
    </lineage>
</organism>
<accession>A0A963Z830</accession>
<proteinExistence type="predicted"/>
<keyword evidence="2" id="KW-1185">Reference proteome</keyword>
<comment type="caution">
    <text evidence="1">The sequence shown here is derived from an EMBL/GenBank/DDBJ whole genome shotgun (WGS) entry which is preliminary data.</text>
</comment>
<dbReference type="PANTHER" id="PTHR33498">
    <property type="entry name" value="TRANSPOSASE FOR INSERTION SEQUENCE ELEMENT IS1557"/>
    <property type="match status" value="1"/>
</dbReference>
<dbReference type="InterPro" id="IPR047951">
    <property type="entry name" value="Transpos_ISL3"/>
</dbReference>
<dbReference type="PANTHER" id="PTHR33498:SF1">
    <property type="entry name" value="TRANSPOSASE FOR INSERTION SEQUENCE ELEMENT IS1557"/>
    <property type="match status" value="1"/>
</dbReference>
<reference evidence="1 2" key="1">
    <citation type="journal article" date="2021" name="Microorganisms">
        <title>Acidisoma silvae sp. nov. and Acidisomacellulosilytica sp. nov., Two Acidophilic Bacteria Isolated from Decaying Wood, Hydrolyzing Cellulose and Producing Poly-3-hydroxybutyrate.</title>
        <authorList>
            <person name="Mieszkin S."/>
            <person name="Pouder E."/>
            <person name="Uroz S."/>
            <person name="Simon-Colin C."/>
            <person name="Alain K."/>
        </authorList>
    </citation>
    <scope>NUCLEOTIDE SEQUENCE [LARGE SCALE GENOMIC DNA]</scope>
    <source>
        <strain evidence="1 2">HW T5.17</strain>
    </source>
</reference>
<protein>
    <submittedName>
        <fullName evidence="1">Transposase</fullName>
    </submittedName>
</protein>
<dbReference type="EMBL" id="JAESVA010000016">
    <property type="protein sequence ID" value="MCB8883790.1"/>
    <property type="molecule type" value="Genomic_DNA"/>
</dbReference>
<name>A0A963Z830_9PROT</name>
<sequence>MPRPPPLGRRRTLLEIGETTPLARFATSLRRDVNAIKNAPATPWTTSPVEGQINKLKMIKRTMHGRAGFQLLRARILHSIASRSARFMRKNSKLGAPTPPWPG</sequence>